<dbReference type="InterPro" id="IPR027417">
    <property type="entry name" value="P-loop_NTPase"/>
</dbReference>
<protein>
    <submittedName>
        <fullName evidence="1">Uncharacterized protein</fullName>
    </submittedName>
</protein>
<name>A0A0F9WPR4_9ZZZZ</name>
<reference evidence="1" key="1">
    <citation type="journal article" date="2015" name="Nature">
        <title>Complex archaea that bridge the gap between prokaryotes and eukaryotes.</title>
        <authorList>
            <person name="Spang A."/>
            <person name="Saw J.H."/>
            <person name="Jorgensen S.L."/>
            <person name="Zaremba-Niedzwiedzka K."/>
            <person name="Martijn J."/>
            <person name="Lind A.E."/>
            <person name="van Eijk R."/>
            <person name="Schleper C."/>
            <person name="Guy L."/>
            <person name="Ettema T.J."/>
        </authorList>
    </citation>
    <scope>NUCLEOTIDE SEQUENCE</scope>
</reference>
<dbReference type="Gene3D" id="3.40.50.300">
    <property type="entry name" value="P-loop containing nucleotide triphosphate hydrolases"/>
    <property type="match status" value="1"/>
</dbReference>
<sequence length="299" mass="33908">MLTIVEGPDGAGKSTLADDLAYRWIGVNRHHQGPYHQNVLTETLGAMSRNLYQQSHVLCDRLHLGERIYGPVFRQHDMLGDDGQRVLERALLGLGGVVQVVCYPPYDPHVRDAWLAREQLEMLDTLDQLEWVYRLYKTQGSMLPTTTYDWTRHTVERLCDDLVTIRSPGNHGPGVGWFEHTSVLLVGERANGINVNLPGPPLPFVSTNGCSAWLSEKLTGVDERWLYWVNALRPDGQPEDPSFIERLNPLGIIGLGKVAQDWLTSHGFEHEPMDHPQFAKRFHHGEPYPIKEAIDALRR</sequence>
<organism evidence="1">
    <name type="scientific">marine sediment metagenome</name>
    <dbReference type="NCBI Taxonomy" id="412755"/>
    <lineage>
        <taxon>unclassified sequences</taxon>
        <taxon>metagenomes</taxon>
        <taxon>ecological metagenomes</taxon>
    </lineage>
</organism>
<evidence type="ECO:0000313" key="1">
    <source>
        <dbReference type="EMBL" id="KKN88181.1"/>
    </source>
</evidence>
<proteinExistence type="predicted"/>
<gene>
    <name evidence="1" type="ORF">LCGC14_0252530</name>
</gene>
<dbReference type="AlphaFoldDB" id="A0A0F9WPR4"/>
<dbReference type="EMBL" id="LAZR01000131">
    <property type="protein sequence ID" value="KKN88181.1"/>
    <property type="molecule type" value="Genomic_DNA"/>
</dbReference>
<accession>A0A0F9WPR4</accession>
<comment type="caution">
    <text evidence="1">The sequence shown here is derived from an EMBL/GenBank/DDBJ whole genome shotgun (WGS) entry which is preliminary data.</text>
</comment>
<dbReference type="SUPFAM" id="SSF52540">
    <property type="entry name" value="P-loop containing nucleoside triphosphate hydrolases"/>
    <property type="match status" value="1"/>
</dbReference>